<dbReference type="AlphaFoldDB" id="A0A921L014"/>
<evidence type="ECO:0000313" key="2">
    <source>
        <dbReference type="Proteomes" id="UP000742098"/>
    </source>
</evidence>
<reference evidence="1" key="2">
    <citation type="submission" date="2021-09" db="EMBL/GenBank/DDBJ databases">
        <authorList>
            <person name="Gilroy R."/>
        </authorList>
    </citation>
    <scope>NUCLEOTIDE SEQUENCE</scope>
    <source>
        <strain evidence="1">6966</strain>
    </source>
</reference>
<organism evidence="1 2">
    <name type="scientific">Butyricimonas virosa</name>
    <dbReference type="NCBI Taxonomy" id="544645"/>
    <lineage>
        <taxon>Bacteria</taxon>
        <taxon>Pseudomonadati</taxon>
        <taxon>Bacteroidota</taxon>
        <taxon>Bacteroidia</taxon>
        <taxon>Bacteroidales</taxon>
        <taxon>Odoribacteraceae</taxon>
        <taxon>Butyricimonas</taxon>
    </lineage>
</organism>
<name>A0A921L014_9BACT</name>
<protein>
    <submittedName>
        <fullName evidence="1">Uncharacterized protein</fullName>
    </submittedName>
</protein>
<dbReference type="Proteomes" id="UP000742098">
    <property type="component" value="Unassembled WGS sequence"/>
</dbReference>
<gene>
    <name evidence="1" type="ORF">K8V05_16495</name>
</gene>
<evidence type="ECO:0000313" key="1">
    <source>
        <dbReference type="EMBL" id="HJF72350.1"/>
    </source>
</evidence>
<accession>A0A921L014</accession>
<proteinExistence type="predicted"/>
<dbReference type="EMBL" id="DYVS01000313">
    <property type="protein sequence ID" value="HJF72350.1"/>
    <property type="molecule type" value="Genomic_DNA"/>
</dbReference>
<reference evidence="1" key="1">
    <citation type="journal article" date="2021" name="PeerJ">
        <title>Extensive microbial diversity within the chicken gut microbiome revealed by metagenomics and culture.</title>
        <authorList>
            <person name="Gilroy R."/>
            <person name="Ravi A."/>
            <person name="Getino M."/>
            <person name="Pursley I."/>
            <person name="Horton D.L."/>
            <person name="Alikhan N.F."/>
            <person name="Baker D."/>
            <person name="Gharbi K."/>
            <person name="Hall N."/>
            <person name="Watson M."/>
            <person name="Adriaenssens E.M."/>
            <person name="Foster-Nyarko E."/>
            <person name="Jarju S."/>
            <person name="Secka A."/>
            <person name="Antonio M."/>
            <person name="Oren A."/>
            <person name="Chaudhuri R.R."/>
            <person name="La Ragione R."/>
            <person name="Hildebrand F."/>
            <person name="Pallen M.J."/>
        </authorList>
    </citation>
    <scope>NUCLEOTIDE SEQUENCE</scope>
    <source>
        <strain evidence="1">6966</strain>
    </source>
</reference>
<comment type="caution">
    <text evidence="1">The sequence shown here is derived from an EMBL/GenBank/DDBJ whole genome shotgun (WGS) entry which is preliminary data.</text>
</comment>
<sequence>MKRQPTPLDLLMAEQRRLRESCRLQEQKINKDFRFIHDHSGRILFAGISSLFFSKRREPVENDEKKETEEQNPMLGMMFKNIPPLLWEAALPILLRWGVGRIGNLFRRRAKR</sequence>